<keyword evidence="2 3" id="KW-0378">Hydrolase</keyword>
<accession>A0A8J7G5L1</accession>
<dbReference type="InterPro" id="IPR000086">
    <property type="entry name" value="NUDIX_hydrolase_dom"/>
</dbReference>
<evidence type="ECO:0000256" key="3">
    <source>
        <dbReference type="RuleBase" id="RU003476"/>
    </source>
</evidence>
<reference evidence="5" key="1">
    <citation type="submission" date="2020-11" db="EMBL/GenBank/DDBJ databases">
        <title>Multidrug resistant novel bacterium Savagea serpentis sp. nov., isolated from the scats of a vine snake (Ahaetulla nasuta).</title>
        <authorList>
            <person name="Venkata Ramana V."/>
            <person name="Vikas Patil S."/>
            <person name="Yogita Lugani V."/>
        </authorList>
    </citation>
    <scope>NUCLEOTIDE SEQUENCE</scope>
    <source>
        <strain evidence="5">SN6</strain>
    </source>
</reference>
<dbReference type="Pfam" id="PF00293">
    <property type="entry name" value="NUDIX"/>
    <property type="match status" value="1"/>
</dbReference>
<dbReference type="InterPro" id="IPR015797">
    <property type="entry name" value="NUDIX_hydrolase-like_dom_sf"/>
</dbReference>
<dbReference type="GO" id="GO:0016787">
    <property type="term" value="F:hydrolase activity"/>
    <property type="evidence" value="ECO:0007669"/>
    <property type="project" value="UniProtKB-KW"/>
</dbReference>
<feature type="domain" description="Nudix hydrolase" evidence="4">
    <location>
        <begin position="6"/>
        <end position="135"/>
    </location>
</feature>
<dbReference type="InterPro" id="IPR020476">
    <property type="entry name" value="Nudix_hydrolase"/>
</dbReference>
<protein>
    <submittedName>
        <fullName evidence="5">NUDIX hydrolase</fullName>
    </submittedName>
</protein>
<name>A0A8J7G5L1_9BACL</name>
<sequence>MSRRGEVWLGAAAVVENSKGELLVVEKSYGGLNGRWSFPAGFVDRGETLDEAAVREVQEETGISIEIVGCIGVRSGVLSNDVSDNMVLFVGRPLNERQTIQVAKGEINRAYWLSKEHLLQDERSSEMIIQFCHAFSKGYFHKVENFNPGNQFGYKSYNLFL</sequence>
<dbReference type="PANTHER" id="PTHR43046:SF2">
    <property type="entry name" value="8-OXO-DGTP DIPHOSPHATASE-RELATED"/>
    <property type="match status" value="1"/>
</dbReference>
<dbReference type="PANTHER" id="PTHR43046">
    <property type="entry name" value="GDP-MANNOSE MANNOSYL HYDROLASE"/>
    <property type="match status" value="1"/>
</dbReference>
<evidence type="ECO:0000256" key="2">
    <source>
        <dbReference type="ARBA" id="ARBA00022801"/>
    </source>
</evidence>
<organism evidence="5 6">
    <name type="scientific">Savagea serpentis</name>
    <dbReference type="NCBI Taxonomy" id="2785297"/>
    <lineage>
        <taxon>Bacteria</taxon>
        <taxon>Bacillati</taxon>
        <taxon>Bacillota</taxon>
        <taxon>Bacilli</taxon>
        <taxon>Bacillales</taxon>
        <taxon>Caryophanaceae</taxon>
        <taxon>Savagea</taxon>
    </lineage>
</organism>
<comment type="cofactor">
    <cofactor evidence="1">
        <name>Mg(2+)</name>
        <dbReference type="ChEBI" id="CHEBI:18420"/>
    </cofactor>
</comment>
<gene>
    <name evidence="5" type="ORF">IRY55_10680</name>
</gene>
<dbReference type="Gene3D" id="3.90.79.10">
    <property type="entry name" value="Nucleoside Triphosphate Pyrophosphohydrolase"/>
    <property type="match status" value="1"/>
</dbReference>
<comment type="caution">
    <text evidence="5">The sequence shown here is derived from an EMBL/GenBank/DDBJ whole genome shotgun (WGS) entry which is preliminary data.</text>
</comment>
<evidence type="ECO:0000259" key="4">
    <source>
        <dbReference type="PROSITE" id="PS51462"/>
    </source>
</evidence>
<dbReference type="PRINTS" id="PR00502">
    <property type="entry name" value="NUDIXFAMILY"/>
</dbReference>
<evidence type="ECO:0000313" key="6">
    <source>
        <dbReference type="Proteomes" id="UP000622653"/>
    </source>
</evidence>
<dbReference type="RefSeq" id="WP_194563310.1">
    <property type="nucleotide sequence ID" value="NZ_JADKPV010000006.1"/>
</dbReference>
<dbReference type="AlphaFoldDB" id="A0A8J7G5L1"/>
<dbReference type="PROSITE" id="PS51462">
    <property type="entry name" value="NUDIX"/>
    <property type="match status" value="1"/>
</dbReference>
<dbReference type="EMBL" id="JADKPV010000006">
    <property type="protein sequence ID" value="MBF4501827.1"/>
    <property type="molecule type" value="Genomic_DNA"/>
</dbReference>
<proteinExistence type="inferred from homology"/>
<evidence type="ECO:0000256" key="1">
    <source>
        <dbReference type="ARBA" id="ARBA00001946"/>
    </source>
</evidence>
<dbReference type="SUPFAM" id="SSF55811">
    <property type="entry name" value="Nudix"/>
    <property type="match status" value="1"/>
</dbReference>
<keyword evidence="6" id="KW-1185">Reference proteome</keyword>
<dbReference type="PROSITE" id="PS00893">
    <property type="entry name" value="NUDIX_BOX"/>
    <property type="match status" value="1"/>
</dbReference>
<comment type="similarity">
    <text evidence="3">Belongs to the Nudix hydrolase family.</text>
</comment>
<dbReference type="InterPro" id="IPR020084">
    <property type="entry name" value="NUDIX_hydrolase_CS"/>
</dbReference>
<evidence type="ECO:0000313" key="5">
    <source>
        <dbReference type="EMBL" id="MBF4501827.1"/>
    </source>
</evidence>
<dbReference type="Proteomes" id="UP000622653">
    <property type="component" value="Unassembled WGS sequence"/>
</dbReference>